<feature type="compositionally biased region" description="Basic and acidic residues" evidence="1">
    <location>
        <begin position="230"/>
        <end position="240"/>
    </location>
</feature>
<accession>A0A1V8SQS4</accession>
<evidence type="ECO:0000313" key="2">
    <source>
        <dbReference type="EMBL" id="OQO01513.1"/>
    </source>
</evidence>
<dbReference type="Proteomes" id="UP000192596">
    <property type="component" value="Unassembled WGS sequence"/>
</dbReference>
<keyword evidence="3" id="KW-1185">Reference proteome</keyword>
<feature type="region of interest" description="Disordered" evidence="1">
    <location>
        <begin position="213"/>
        <end position="240"/>
    </location>
</feature>
<name>A0A1V8SQS4_9PEZI</name>
<organism evidence="2 3">
    <name type="scientific">Cryoendolithus antarcticus</name>
    <dbReference type="NCBI Taxonomy" id="1507870"/>
    <lineage>
        <taxon>Eukaryota</taxon>
        <taxon>Fungi</taxon>
        <taxon>Dikarya</taxon>
        <taxon>Ascomycota</taxon>
        <taxon>Pezizomycotina</taxon>
        <taxon>Dothideomycetes</taxon>
        <taxon>Dothideomycetidae</taxon>
        <taxon>Cladosporiales</taxon>
        <taxon>Cladosporiaceae</taxon>
        <taxon>Cryoendolithus</taxon>
    </lineage>
</organism>
<evidence type="ECO:0000256" key="1">
    <source>
        <dbReference type="SAM" id="MobiDB-lite"/>
    </source>
</evidence>
<dbReference type="InParanoid" id="A0A1V8SQS4"/>
<proteinExistence type="predicted"/>
<dbReference type="EMBL" id="NAJO01000030">
    <property type="protein sequence ID" value="OQO01513.1"/>
    <property type="molecule type" value="Genomic_DNA"/>
</dbReference>
<reference evidence="3" key="1">
    <citation type="submission" date="2017-03" db="EMBL/GenBank/DDBJ databases">
        <title>Genomes of endolithic fungi from Antarctica.</title>
        <authorList>
            <person name="Coleine C."/>
            <person name="Masonjones S."/>
            <person name="Stajich J.E."/>
        </authorList>
    </citation>
    <scope>NUCLEOTIDE SEQUENCE [LARGE SCALE GENOMIC DNA]</scope>
    <source>
        <strain evidence="3">CCFEE 5527</strain>
    </source>
</reference>
<sequence length="240" mass="26362">MAAQDRQTEALEEKLAAHIRERKAASGVVSLEREALFERSDELSRGTDDLPSRIDTLEQSTLAHGTAAYERALRICDSIKRVVESTNKAADFVAACDVASPSAEILQELREKALASKEGPDAHLVSLKAPIAAAREKQISAAKAFAHNVKAWQVVRATKVEEMPDESQQVDFEHSKPLHATRMARQLKMPDELGQAVLDFNALVPGVLKLGVKQESSGERELEETGLVNDVKRPRTDYSP</sequence>
<gene>
    <name evidence="2" type="ORF">B0A48_12547</name>
</gene>
<evidence type="ECO:0000313" key="3">
    <source>
        <dbReference type="Proteomes" id="UP000192596"/>
    </source>
</evidence>
<protein>
    <submittedName>
        <fullName evidence="2">Uncharacterized protein</fullName>
    </submittedName>
</protein>
<comment type="caution">
    <text evidence="2">The sequence shown here is derived from an EMBL/GenBank/DDBJ whole genome shotgun (WGS) entry which is preliminary data.</text>
</comment>
<dbReference type="AlphaFoldDB" id="A0A1V8SQS4"/>